<evidence type="ECO:0000259" key="3">
    <source>
        <dbReference type="Pfam" id="PF00857"/>
    </source>
</evidence>
<dbReference type="Proteomes" id="UP000886860">
    <property type="component" value="Unassembled WGS sequence"/>
</dbReference>
<dbReference type="Gene3D" id="3.40.50.850">
    <property type="entry name" value="Isochorismatase-like"/>
    <property type="match status" value="1"/>
</dbReference>
<organism evidence="4 5">
    <name type="scientific">Candidatus Caccovicinus merdipullorum</name>
    <dbReference type="NCBI Taxonomy" id="2840724"/>
    <lineage>
        <taxon>Bacteria</taxon>
        <taxon>Bacillati</taxon>
        <taxon>Bacillota</taxon>
        <taxon>Clostridia</taxon>
        <taxon>Eubacteriales</taxon>
        <taxon>Candidatus Caccovicinus</taxon>
    </lineage>
</organism>
<evidence type="ECO:0000313" key="5">
    <source>
        <dbReference type="Proteomes" id="UP000886860"/>
    </source>
</evidence>
<evidence type="ECO:0000256" key="1">
    <source>
        <dbReference type="ARBA" id="ARBA00006336"/>
    </source>
</evidence>
<dbReference type="PANTHER" id="PTHR43540:SF6">
    <property type="entry name" value="ISOCHORISMATASE-LIKE DOMAIN-CONTAINING PROTEIN"/>
    <property type="match status" value="1"/>
</dbReference>
<dbReference type="AlphaFoldDB" id="A0A9D1KGM5"/>
<proteinExistence type="inferred from homology"/>
<dbReference type="InterPro" id="IPR000868">
    <property type="entry name" value="Isochorismatase-like_dom"/>
</dbReference>
<dbReference type="EMBL" id="DVKS01000109">
    <property type="protein sequence ID" value="HIT41727.1"/>
    <property type="molecule type" value="Genomic_DNA"/>
</dbReference>
<comment type="caution">
    <text evidence="4">The sequence shown here is derived from an EMBL/GenBank/DDBJ whole genome shotgun (WGS) entry which is preliminary data.</text>
</comment>
<dbReference type="PANTHER" id="PTHR43540">
    <property type="entry name" value="PEROXYUREIDOACRYLATE/UREIDOACRYLATE AMIDOHYDROLASE-RELATED"/>
    <property type="match status" value="1"/>
</dbReference>
<sequence length="178" mass="19621">MENRFLIAVDMQNDFVTGSLGTKEAQAIVLQTVKKAEAFEGTVLFTLDTHGEDYLQTQEGKRLPVKHCIEGTEGWDLIPPLQEVQEKKNARIFKKKTFGSVELAQYLADIHEKTPISSIELIGLCTDICVVSNALLIKAYLPEVPILVDASCCAGVTPGSHEAALQTMECCQIQVQNR</sequence>
<dbReference type="SUPFAM" id="SSF52499">
    <property type="entry name" value="Isochorismatase-like hydrolases"/>
    <property type="match status" value="1"/>
</dbReference>
<dbReference type="InterPro" id="IPR036380">
    <property type="entry name" value="Isochorismatase-like_sf"/>
</dbReference>
<evidence type="ECO:0000313" key="4">
    <source>
        <dbReference type="EMBL" id="HIT41727.1"/>
    </source>
</evidence>
<name>A0A9D1KGM5_9FIRM</name>
<feature type="domain" description="Isochorismatase-like" evidence="3">
    <location>
        <begin position="6"/>
        <end position="170"/>
    </location>
</feature>
<reference evidence="4" key="2">
    <citation type="journal article" date="2021" name="PeerJ">
        <title>Extensive microbial diversity within the chicken gut microbiome revealed by metagenomics and culture.</title>
        <authorList>
            <person name="Gilroy R."/>
            <person name="Ravi A."/>
            <person name="Getino M."/>
            <person name="Pursley I."/>
            <person name="Horton D.L."/>
            <person name="Alikhan N.F."/>
            <person name="Baker D."/>
            <person name="Gharbi K."/>
            <person name="Hall N."/>
            <person name="Watson M."/>
            <person name="Adriaenssens E.M."/>
            <person name="Foster-Nyarko E."/>
            <person name="Jarju S."/>
            <person name="Secka A."/>
            <person name="Antonio M."/>
            <person name="Oren A."/>
            <person name="Chaudhuri R.R."/>
            <person name="La Ragione R."/>
            <person name="Hildebrand F."/>
            <person name="Pallen M.J."/>
        </authorList>
    </citation>
    <scope>NUCLEOTIDE SEQUENCE</scope>
    <source>
        <strain evidence="4">CHK123-3438</strain>
    </source>
</reference>
<comment type="similarity">
    <text evidence="1">Belongs to the isochorismatase family.</text>
</comment>
<dbReference type="GO" id="GO:0016787">
    <property type="term" value="F:hydrolase activity"/>
    <property type="evidence" value="ECO:0007669"/>
    <property type="project" value="UniProtKB-KW"/>
</dbReference>
<gene>
    <name evidence="4" type="ORF">IAB60_06470</name>
</gene>
<protein>
    <submittedName>
        <fullName evidence="4">Cysteine hydrolase</fullName>
    </submittedName>
</protein>
<reference evidence="4" key="1">
    <citation type="submission" date="2020-10" db="EMBL/GenBank/DDBJ databases">
        <authorList>
            <person name="Gilroy R."/>
        </authorList>
    </citation>
    <scope>NUCLEOTIDE SEQUENCE</scope>
    <source>
        <strain evidence="4">CHK123-3438</strain>
    </source>
</reference>
<accession>A0A9D1KGM5</accession>
<dbReference type="InterPro" id="IPR050272">
    <property type="entry name" value="Isochorismatase-like_hydrls"/>
</dbReference>
<dbReference type="CDD" id="cd00431">
    <property type="entry name" value="cysteine_hydrolases"/>
    <property type="match status" value="1"/>
</dbReference>
<dbReference type="Pfam" id="PF00857">
    <property type="entry name" value="Isochorismatase"/>
    <property type="match status" value="1"/>
</dbReference>
<evidence type="ECO:0000256" key="2">
    <source>
        <dbReference type="ARBA" id="ARBA00022801"/>
    </source>
</evidence>
<keyword evidence="2 4" id="KW-0378">Hydrolase</keyword>